<comment type="caution">
    <text evidence="1">The sequence shown here is derived from an EMBL/GenBank/DDBJ whole genome shotgun (WGS) entry which is preliminary data.</text>
</comment>
<sequence>MSTGHDIREKLNEKNIKSAESVTTKTYNEALGLFFANPYSDALPKFREVQALQPNHPYVARYISDSQQAVTAGKNESSSPILPWVLYGAPQQNPGPGANTRIAGLEAELEQLRRTLGQRPPDER</sequence>
<dbReference type="RefSeq" id="WP_184756701.1">
    <property type="nucleotide sequence ID" value="NZ_BAABEK010000033.1"/>
</dbReference>
<name>A0A7W7WAX8_9ACTN</name>
<accession>A0A7W7WAX8</accession>
<proteinExistence type="predicted"/>
<organism evidence="1 2">
    <name type="scientific">Streptosporangium album</name>
    <dbReference type="NCBI Taxonomy" id="47479"/>
    <lineage>
        <taxon>Bacteria</taxon>
        <taxon>Bacillati</taxon>
        <taxon>Actinomycetota</taxon>
        <taxon>Actinomycetes</taxon>
        <taxon>Streptosporangiales</taxon>
        <taxon>Streptosporangiaceae</taxon>
        <taxon>Streptosporangium</taxon>
    </lineage>
</organism>
<keyword evidence="2" id="KW-1185">Reference proteome</keyword>
<evidence type="ECO:0000313" key="1">
    <source>
        <dbReference type="EMBL" id="MBB4940486.1"/>
    </source>
</evidence>
<protein>
    <submittedName>
        <fullName evidence="1">TolA-binding protein</fullName>
    </submittedName>
</protein>
<dbReference type="EMBL" id="JACHJU010000002">
    <property type="protein sequence ID" value="MBB4940486.1"/>
    <property type="molecule type" value="Genomic_DNA"/>
</dbReference>
<evidence type="ECO:0000313" key="2">
    <source>
        <dbReference type="Proteomes" id="UP000534286"/>
    </source>
</evidence>
<reference evidence="1 2" key="1">
    <citation type="submission" date="2020-08" db="EMBL/GenBank/DDBJ databases">
        <title>Sequencing the genomes of 1000 actinobacteria strains.</title>
        <authorList>
            <person name="Klenk H.-P."/>
        </authorList>
    </citation>
    <scope>NUCLEOTIDE SEQUENCE [LARGE SCALE GENOMIC DNA]</scope>
    <source>
        <strain evidence="1 2">DSM 43023</strain>
    </source>
</reference>
<gene>
    <name evidence="1" type="ORF">FHR32_004863</name>
</gene>
<dbReference type="AlphaFoldDB" id="A0A7W7WAX8"/>
<dbReference type="Proteomes" id="UP000534286">
    <property type="component" value="Unassembled WGS sequence"/>
</dbReference>